<feature type="domain" description="Response regulatory" evidence="2">
    <location>
        <begin position="10"/>
        <end position="130"/>
    </location>
</feature>
<dbReference type="InterPro" id="IPR011006">
    <property type="entry name" value="CheY-like_superfamily"/>
</dbReference>
<dbReference type="GO" id="GO:0000160">
    <property type="term" value="P:phosphorelay signal transduction system"/>
    <property type="evidence" value="ECO:0007669"/>
    <property type="project" value="InterPro"/>
</dbReference>
<dbReference type="InterPro" id="IPR001789">
    <property type="entry name" value="Sig_transdc_resp-reg_receiver"/>
</dbReference>
<dbReference type="SMART" id="SM00448">
    <property type="entry name" value="REC"/>
    <property type="match status" value="1"/>
</dbReference>
<sequence length="140" mass="16100">MEEPVCEALCVFIVDDDEDDQFLLQQVFNEYCPECHVTVLSNGLELLARLSKTTILPTLVLLDLNMPLMGGFEALVRIRQEPRYNALPVVVLTTSNQQEDREKARQLKADGFFTKPSEMREYSELMLTWRRDFLVGTPDS</sequence>
<evidence type="ECO:0000313" key="4">
    <source>
        <dbReference type="Proteomes" id="UP000441754"/>
    </source>
</evidence>
<dbReference type="Gene3D" id="3.40.50.2300">
    <property type="match status" value="1"/>
</dbReference>
<keyword evidence="1" id="KW-0597">Phosphoprotein</keyword>
<proteinExistence type="predicted"/>
<dbReference type="InterPro" id="IPR052893">
    <property type="entry name" value="TCS_response_regulator"/>
</dbReference>
<organism evidence="3 4">
    <name type="scientific">Larkinella terrae</name>
    <dbReference type="NCBI Taxonomy" id="2025311"/>
    <lineage>
        <taxon>Bacteria</taxon>
        <taxon>Pseudomonadati</taxon>
        <taxon>Bacteroidota</taxon>
        <taxon>Cytophagia</taxon>
        <taxon>Cytophagales</taxon>
        <taxon>Spirosomataceae</taxon>
        <taxon>Larkinella</taxon>
    </lineage>
</organism>
<dbReference type="SUPFAM" id="SSF52172">
    <property type="entry name" value="CheY-like"/>
    <property type="match status" value="1"/>
</dbReference>
<dbReference type="AlphaFoldDB" id="A0A7K0EQC9"/>
<name>A0A7K0EQC9_9BACT</name>
<reference evidence="3 4" key="1">
    <citation type="journal article" date="2018" name="Antonie Van Leeuwenhoek">
        <title>Larkinella terrae sp. nov., isolated from soil on Jeju Island, South Korea.</title>
        <authorList>
            <person name="Ten L.N."/>
            <person name="Jeon J."/>
            <person name="Park S.J."/>
            <person name="Park S."/>
            <person name="Lee S.Y."/>
            <person name="Kim M.K."/>
            <person name="Jung H.Y."/>
        </authorList>
    </citation>
    <scope>NUCLEOTIDE SEQUENCE [LARGE SCALE GENOMIC DNA]</scope>
    <source>
        <strain evidence="3 4">KCTC 52001</strain>
    </source>
</reference>
<dbReference type="Pfam" id="PF00072">
    <property type="entry name" value="Response_reg"/>
    <property type="match status" value="1"/>
</dbReference>
<dbReference type="PROSITE" id="PS50110">
    <property type="entry name" value="RESPONSE_REGULATORY"/>
    <property type="match status" value="1"/>
</dbReference>
<keyword evidence="4" id="KW-1185">Reference proteome</keyword>
<evidence type="ECO:0000313" key="3">
    <source>
        <dbReference type="EMBL" id="MRS64007.1"/>
    </source>
</evidence>
<dbReference type="PANTHER" id="PTHR44520">
    <property type="entry name" value="RESPONSE REGULATOR RCP1-RELATED"/>
    <property type="match status" value="1"/>
</dbReference>
<dbReference type="Proteomes" id="UP000441754">
    <property type="component" value="Unassembled WGS sequence"/>
</dbReference>
<comment type="caution">
    <text evidence="3">The sequence shown here is derived from an EMBL/GenBank/DDBJ whole genome shotgun (WGS) entry which is preliminary data.</text>
</comment>
<evidence type="ECO:0000259" key="2">
    <source>
        <dbReference type="PROSITE" id="PS50110"/>
    </source>
</evidence>
<accession>A0A7K0EQC9</accession>
<protein>
    <submittedName>
        <fullName evidence="3">Response regulator</fullName>
    </submittedName>
</protein>
<dbReference type="EMBL" id="WJXZ01000014">
    <property type="protein sequence ID" value="MRS64007.1"/>
    <property type="molecule type" value="Genomic_DNA"/>
</dbReference>
<feature type="modified residue" description="4-aspartylphosphate" evidence="1">
    <location>
        <position position="63"/>
    </location>
</feature>
<evidence type="ECO:0000256" key="1">
    <source>
        <dbReference type="PROSITE-ProRule" id="PRU00169"/>
    </source>
</evidence>
<gene>
    <name evidence="3" type="ORF">GJJ30_22105</name>
</gene>
<dbReference type="OrthoDB" id="959604at2"/>